<dbReference type="PANTHER" id="PTHR35440">
    <property type="entry name" value="TESTIS-EXPRESSED PROTEIN 36"/>
    <property type="match status" value="1"/>
</dbReference>
<sequence length="195" mass="22086">MVKGGKRHFSVSTDCKWFAHPGLSENETKTGENCTSTGIMLTQVKSSLPQALNFQRYPKWKSQQKSREYPFSDHDNKHALKDDVIVFSHSVGRRKCLDDRRQHISRFCLCHGGTDNSTKETRGNATAYQSDFIVKEVVDSASRNRRFPHNHRQKSAEAALAQAGETFMWFGRDDSDQSDTLQVLAATNCSTPFKP</sequence>
<gene>
    <name evidence="3" type="primary">tex36</name>
</gene>
<feature type="domain" description="Domain of unknown function with conserved HDNR motif" evidence="1">
    <location>
        <begin position="2"/>
        <end position="169"/>
    </location>
</feature>
<reference evidence="3" key="1">
    <citation type="submission" date="2025-08" db="UniProtKB">
        <authorList>
            <consortium name="RefSeq"/>
        </authorList>
    </citation>
    <scope>IDENTIFICATION</scope>
</reference>
<dbReference type="CTD" id="387718"/>
<dbReference type="InterPro" id="IPR029369">
    <property type="entry name" value="HDNR"/>
</dbReference>
<evidence type="ECO:0000313" key="2">
    <source>
        <dbReference type="Proteomes" id="UP000695023"/>
    </source>
</evidence>
<dbReference type="GeneID" id="102201207"/>
<evidence type="ECO:0000313" key="3">
    <source>
        <dbReference type="RefSeq" id="XP_005727492.1"/>
    </source>
</evidence>
<name>A0A9Y3R5E6_9CICH</name>
<evidence type="ECO:0000259" key="1">
    <source>
        <dbReference type="Pfam" id="PF15115"/>
    </source>
</evidence>
<organism evidence="2 3">
    <name type="scientific">Pundamilia nyererei</name>
    <dbReference type="NCBI Taxonomy" id="303518"/>
    <lineage>
        <taxon>Eukaryota</taxon>
        <taxon>Metazoa</taxon>
        <taxon>Chordata</taxon>
        <taxon>Craniata</taxon>
        <taxon>Vertebrata</taxon>
        <taxon>Euteleostomi</taxon>
        <taxon>Actinopterygii</taxon>
        <taxon>Neopterygii</taxon>
        <taxon>Teleostei</taxon>
        <taxon>Neoteleostei</taxon>
        <taxon>Acanthomorphata</taxon>
        <taxon>Ovalentaria</taxon>
        <taxon>Cichlomorphae</taxon>
        <taxon>Cichliformes</taxon>
        <taxon>Cichlidae</taxon>
        <taxon>African cichlids</taxon>
        <taxon>Pseudocrenilabrinae</taxon>
        <taxon>Haplochromini</taxon>
        <taxon>Pundamilia</taxon>
    </lineage>
</organism>
<protein>
    <submittedName>
        <fullName evidence="3">Testis-expressed protein 36</fullName>
    </submittedName>
</protein>
<keyword evidence="2" id="KW-1185">Reference proteome</keyword>
<proteinExistence type="predicted"/>
<dbReference type="Pfam" id="PF15115">
    <property type="entry name" value="HDNR"/>
    <property type="match status" value="1"/>
</dbReference>
<dbReference type="PANTHER" id="PTHR35440:SF1">
    <property type="entry name" value="TESTIS-EXPRESSED PROTEIN 36"/>
    <property type="match status" value="1"/>
</dbReference>
<accession>A0A9Y3R5E6</accession>
<dbReference type="AlphaFoldDB" id="A0A9Y3R5E6"/>
<dbReference type="RefSeq" id="XP_005727492.1">
    <property type="nucleotide sequence ID" value="XM_005727435.1"/>
</dbReference>
<dbReference type="Proteomes" id="UP000695023">
    <property type="component" value="Unplaced"/>
</dbReference>